<dbReference type="AlphaFoldDB" id="A0A2W7PEH4"/>
<accession>A0A2W7PEH4</accession>
<keyword evidence="2" id="KW-1185">Reference proteome</keyword>
<protein>
    <recommendedName>
        <fullName evidence="3">Short-chain fatty acid transporter</fullName>
    </recommendedName>
</protein>
<dbReference type="Proteomes" id="UP000249638">
    <property type="component" value="Unassembled WGS sequence"/>
</dbReference>
<evidence type="ECO:0000313" key="1">
    <source>
        <dbReference type="EMBL" id="PZX34588.1"/>
    </source>
</evidence>
<reference evidence="1" key="1">
    <citation type="submission" date="2018-06" db="EMBL/GenBank/DDBJ databases">
        <title>Genomic Encyclopedia of Type Strains, Phase IV (KMG-V): Genome sequencing to study the core and pangenomes of soil and plant-associated prokaryotes.</title>
        <authorList>
            <person name="Whitman W."/>
        </authorList>
    </citation>
    <scope>NUCLEOTIDE SEQUENCE [LARGE SCALE GENOMIC DNA]</scope>
    <source>
        <strain evidence="1">MLR2-44</strain>
    </source>
</reference>
<name>A0A2W7PEH4_9BURK</name>
<dbReference type="PROSITE" id="PS51257">
    <property type="entry name" value="PROKAR_LIPOPROTEIN"/>
    <property type="match status" value="1"/>
</dbReference>
<evidence type="ECO:0000313" key="2">
    <source>
        <dbReference type="Proteomes" id="UP000249638"/>
    </source>
</evidence>
<comment type="caution">
    <text evidence="1">The sequence shown here is derived from an EMBL/GenBank/DDBJ whole genome shotgun (WGS) entry which is preliminary data.</text>
</comment>
<dbReference type="EMBL" id="QKZN01000001">
    <property type="protein sequence ID" value="PZX34588.1"/>
    <property type="molecule type" value="Genomic_DNA"/>
</dbReference>
<proteinExistence type="predicted"/>
<sequence>MIRASYLCLTVACLVAACETPPQLAPRPVPPPTTRITVDPQAMSRAASAACEPAVAEALQRRYPQPGSVMLMADREQYYQRPNAQTSVNGEGVFEPDDSSAAIGFHYACLYNARTGKVDDVQMRY</sequence>
<evidence type="ECO:0008006" key="3">
    <source>
        <dbReference type="Google" id="ProtNLM"/>
    </source>
</evidence>
<organism evidence="1 2">
    <name type="scientific">Cupriavidus phytorum</name>
    <dbReference type="NCBI Taxonomy" id="3024399"/>
    <lineage>
        <taxon>Bacteria</taxon>
        <taxon>Pseudomonadati</taxon>
        <taxon>Pseudomonadota</taxon>
        <taxon>Betaproteobacteria</taxon>
        <taxon>Burkholderiales</taxon>
        <taxon>Burkholderiaceae</taxon>
        <taxon>Cupriavidus</taxon>
    </lineage>
</organism>
<gene>
    <name evidence="1" type="ORF">C7416_101875</name>
</gene>